<accession>A0A8S3S992</accession>
<dbReference type="InterPro" id="IPR036179">
    <property type="entry name" value="Ig-like_dom_sf"/>
</dbReference>
<dbReference type="SMART" id="SM00408">
    <property type="entry name" value="IGc2"/>
    <property type="match status" value="3"/>
</dbReference>
<feature type="domain" description="Ig-like" evidence="4">
    <location>
        <begin position="16"/>
        <end position="114"/>
    </location>
</feature>
<dbReference type="Proteomes" id="UP000683360">
    <property type="component" value="Unassembled WGS sequence"/>
</dbReference>
<dbReference type="GO" id="GO:0043025">
    <property type="term" value="C:neuronal cell body"/>
    <property type="evidence" value="ECO:0007669"/>
    <property type="project" value="TreeGrafter"/>
</dbReference>
<feature type="domain" description="Ig-like" evidence="4">
    <location>
        <begin position="421"/>
        <end position="472"/>
    </location>
</feature>
<dbReference type="SMART" id="SM00409">
    <property type="entry name" value="IG"/>
    <property type="match status" value="4"/>
</dbReference>
<dbReference type="GO" id="GO:0005886">
    <property type="term" value="C:plasma membrane"/>
    <property type="evidence" value="ECO:0007669"/>
    <property type="project" value="TreeGrafter"/>
</dbReference>
<feature type="domain" description="Ig-like" evidence="4">
    <location>
        <begin position="321"/>
        <end position="413"/>
    </location>
</feature>
<dbReference type="GO" id="GO:0007156">
    <property type="term" value="P:homophilic cell adhesion via plasma membrane adhesion molecules"/>
    <property type="evidence" value="ECO:0007669"/>
    <property type="project" value="TreeGrafter"/>
</dbReference>
<dbReference type="OrthoDB" id="8825892at2759"/>
<dbReference type="InterPro" id="IPR007110">
    <property type="entry name" value="Ig-like_dom"/>
</dbReference>
<dbReference type="EMBL" id="CAJPWZ010001429">
    <property type="protein sequence ID" value="CAG2214959.1"/>
    <property type="molecule type" value="Genomic_DNA"/>
</dbReference>
<keyword evidence="1 3" id="KW-0732">Signal</keyword>
<dbReference type="PANTHER" id="PTHR45080">
    <property type="entry name" value="CONTACTIN 5"/>
    <property type="match status" value="1"/>
</dbReference>
<keyword evidence="2" id="KW-1015">Disulfide bond</keyword>
<feature type="chain" id="PRO_5035942967" evidence="3">
    <location>
        <begin position="20"/>
        <end position="472"/>
    </location>
</feature>
<dbReference type="InterPro" id="IPR050958">
    <property type="entry name" value="Cell_Adh-Cytoskel_Orgn"/>
</dbReference>
<dbReference type="GO" id="GO:0008046">
    <property type="term" value="F:axon guidance receptor activity"/>
    <property type="evidence" value="ECO:0007669"/>
    <property type="project" value="TreeGrafter"/>
</dbReference>
<reference evidence="5" key="1">
    <citation type="submission" date="2021-03" db="EMBL/GenBank/DDBJ databases">
        <authorList>
            <person name="Bekaert M."/>
        </authorList>
    </citation>
    <scope>NUCLEOTIDE SEQUENCE</scope>
</reference>
<dbReference type="SUPFAM" id="SSF48726">
    <property type="entry name" value="Immunoglobulin"/>
    <property type="match status" value="5"/>
</dbReference>
<dbReference type="GO" id="GO:0050808">
    <property type="term" value="P:synapse organization"/>
    <property type="evidence" value="ECO:0007669"/>
    <property type="project" value="TreeGrafter"/>
</dbReference>
<comment type="caution">
    <text evidence="5">The sequence shown here is derived from an EMBL/GenBank/DDBJ whole genome shotgun (WGS) entry which is preliminary data.</text>
</comment>
<proteinExistence type="predicted"/>
<keyword evidence="6" id="KW-1185">Reference proteome</keyword>
<dbReference type="InterPro" id="IPR013783">
    <property type="entry name" value="Ig-like_fold"/>
</dbReference>
<evidence type="ECO:0000313" key="6">
    <source>
        <dbReference type="Proteomes" id="UP000683360"/>
    </source>
</evidence>
<dbReference type="InterPro" id="IPR003598">
    <property type="entry name" value="Ig_sub2"/>
</dbReference>
<feature type="domain" description="Ig-like" evidence="4">
    <location>
        <begin position="221"/>
        <end position="315"/>
    </location>
</feature>
<dbReference type="PANTHER" id="PTHR45080:SF8">
    <property type="entry name" value="IG-LIKE DOMAIN-CONTAINING PROTEIN"/>
    <property type="match status" value="1"/>
</dbReference>
<dbReference type="PROSITE" id="PS50835">
    <property type="entry name" value="IG_LIKE"/>
    <property type="match status" value="5"/>
</dbReference>
<evidence type="ECO:0000256" key="1">
    <source>
        <dbReference type="ARBA" id="ARBA00022729"/>
    </source>
</evidence>
<evidence type="ECO:0000256" key="3">
    <source>
        <dbReference type="SAM" id="SignalP"/>
    </source>
</evidence>
<evidence type="ECO:0000313" key="5">
    <source>
        <dbReference type="EMBL" id="CAG2214959.1"/>
    </source>
</evidence>
<protein>
    <submittedName>
        <fullName evidence="5">HMCN</fullName>
    </submittedName>
</protein>
<name>A0A8S3S992_MYTED</name>
<evidence type="ECO:0000256" key="2">
    <source>
        <dbReference type="ARBA" id="ARBA00023157"/>
    </source>
</evidence>
<dbReference type="InterPro" id="IPR003599">
    <property type="entry name" value="Ig_sub"/>
</dbReference>
<dbReference type="Pfam" id="PF13895">
    <property type="entry name" value="Ig_2"/>
    <property type="match status" value="1"/>
</dbReference>
<dbReference type="CDD" id="cd00096">
    <property type="entry name" value="Ig"/>
    <property type="match status" value="1"/>
</dbReference>
<gene>
    <name evidence="5" type="ORF">MEDL_28769</name>
</gene>
<dbReference type="Gene3D" id="2.60.40.10">
    <property type="entry name" value="Immunoglobulins"/>
    <property type="match status" value="4"/>
</dbReference>
<evidence type="ECO:0000259" key="4">
    <source>
        <dbReference type="PROSITE" id="PS50835"/>
    </source>
</evidence>
<dbReference type="AlphaFoldDB" id="A0A8S3S992"/>
<feature type="domain" description="Ig-like" evidence="4">
    <location>
        <begin position="120"/>
        <end position="214"/>
    </location>
</feature>
<organism evidence="5 6">
    <name type="scientific">Mytilus edulis</name>
    <name type="common">Blue mussel</name>
    <dbReference type="NCBI Taxonomy" id="6550"/>
    <lineage>
        <taxon>Eukaryota</taxon>
        <taxon>Metazoa</taxon>
        <taxon>Spiralia</taxon>
        <taxon>Lophotrochozoa</taxon>
        <taxon>Mollusca</taxon>
        <taxon>Bivalvia</taxon>
        <taxon>Autobranchia</taxon>
        <taxon>Pteriomorphia</taxon>
        <taxon>Mytilida</taxon>
        <taxon>Mytiloidea</taxon>
        <taxon>Mytilidae</taxon>
        <taxon>Mytilinae</taxon>
        <taxon>Mytilus</taxon>
    </lineage>
</organism>
<sequence length="472" mass="52130">MSSLVLWICFFAGEPPSVTLNTQYFSWEAGQTVILRCHVLSPIDVIESVFWIFETDHKLKTITPSTNPEKYRGSSSSYPSLIVLNLTSSDVGSYRCAATNKFGTGISETSLYLNVTGLKPKVTTSKHFYNAEIGANLTLEVSIYSPHSALLSVKWIFDKRIFNQTINFNSSEKYIESAMENPDLTIVNLTVDNIGNYTCIAENAYGIGKSEQIMLLIKDIPIVDICSEEYNATYGDSVTLECKVSSSNSLNAIYWERNSNGNVVNISAEFPGIQGVSIEHPGLTITVATLSDSGIYTCVAGNKYGIGRSNPTQLFVKGGIPVIKVHATVIHVTYGTNVTLHISIDSAPQHFYIYWIKILSNTTETIHNGSIGTTGGSLLTPSLTIHFPTVKDVGIYKCYARNTLGIGSSENMSLLIIGDLPLVQVQLREHTAYFGDTITINCTVRSYPYHERVYWEKRDGEEVTILTLKLKE</sequence>
<feature type="signal peptide" evidence="3">
    <location>
        <begin position="1"/>
        <end position="19"/>
    </location>
</feature>
<dbReference type="GO" id="GO:0030424">
    <property type="term" value="C:axon"/>
    <property type="evidence" value="ECO:0007669"/>
    <property type="project" value="TreeGrafter"/>
</dbReference>
<dbReference type="Pfam" id="PF13927">
    <property type="entry name" value="Ig_3"/>
    <property type="match status" value="3"/>
</dbReference>